<feature type="transmembrane region" description="Helical" evidence="1">
    <location>
        <begin position="6"/>
        <end position="28"/>
    </location>
</feature>
<evidence type="ECO:0000313" key="2">
    <source>
        <dbReference type="EMBL" id="ABW20333.1"/>
    </source>
</evidence>
<dbReference type="OrthoDB" id="1699162at2"/>
<dbReference type="EMBL" id="CP000853">
    <property type="protein sequence ID" value="ABW20333.1"/>
    <property type="molecule type" value="Genomic_DNA"/>
</dbReference>
<name>A8MKK1_ALKOO</name>
<dbReference type="RefSeq" id="WP_012160640.1">
    <property type="nucleotide sequence ID" value="NC_009922.1"/>
</dbReference>
<keyword evidence="1" id="KW-1133">Transmembrane helix</keyword>
<protein>
    <submittedName>
        <fullName evidence="2">SigmaK-factor processing regulatory BofA</fullName>
    </submittedName>
</protein>
<dbReference type="Proteomes" id="UP000000269">
    <property type="component" value="Chromosome"/>
</dbReference>
<dbReference type="Pfam" id="PF07441">
    <property type="entry name" value="BofA"/>
    <property type="match status" value="1"/>
</dbReference>
<accession>A8MKK1</accession>
<feature type="transmembrane region" description="Helical" evidence="1">
    <location>
        <begin position="65"/>
        <end position="84"/>
    </location>
</feature>
<dbReference type="NCBIfam" id="TIGR02862">
    <property type="entry name" value="spore_BofA"/>
    <property type="match status" value="1"/>
</dbReference>
<dbReference type="STRING" id="350688.Clos_2802"/>
<organism evidence="2 3">
    <name type="scientific">Alkaliphilus oremlandii (strain OhILAs)</name>
    <name type="common">Clostridium oremlandii (strain OhILAs)</name>
    <dbReference type="NCBI Taxonomy" id="350688"/>
    <lineage>
        <taxon>Bacteria</taxon>
        <taxon>Bacillati</taxon>
        <taxon>Bacillota</taxon>
        <taxon>Clostridia</taxon>
        <taxon>Peptostreptococcales</taxon>
        <taxon>Natronincolaceae</taxon>
        <taxon>Alkaliphilus</taxon>
    </lineage>
</organism>
<dbReference type="KEGG" id="aoe:Clos_2802"/>
<feature type="transmembrane region" description="Helical" evidence="1">
    <location>
        <begin position="35"/>
        <end position="59"/>
    </location>
</feature>
<evidence type="ECO:0000256" key="1">
    <source>
        <dbReference type="SAM" id="Phobius"/>
    </source>
</evidence>
<gene>
    <name evidence="2" type="ordered locus">Clos_2802</name>
</gene>
<proteinExistence type="predicted"/>
<dbReference type="eggNOG" id="ENOG5033C8V">
    <property type="taxonomic scope" value="Bacteria"/>
</dbReference>
<dbReference type="HOGENOM" id="CLU_167355_2_0_9"/>
<keyword evidence="1" id="KW-0812">Transmembrane</keyword>
<keyword evidence="1" id="KW-0472">Membrane</keyword>
<sequence length="88" mass="9663">MGLELSIIMAYAFGLILLYIFGWILLIPLKWFVRLVFNSIVGGIMLFILNLIGGIWGIGLAINPLSAVVVGVLGIPGILLLFLFKYIL</sequence>
<reference evidence="3" key="1">
    <citation type="submission" date="2007-10" db="EMBL/GenBank/DDBJ databases">
        <title>Complete genome of Alkaliphilus oremlandii OhILAs.</title>
        <authorList>
            <person name="Copeland A."/>
            <person name="Lucas S."/>
            <person name="Lapidus A."/>
            <person name="Barry K."/>
            <person name="Detter J.C."/>
            <person name="Glavina del Rio T."/>
            <person name="Hammon N."/>
            <person name="Israni S."/>
            <person name="Dalin E."/>
            <person name="Tice H."/>
            <person name="Pitluck S."/>
            <person name="Chain P."/>
            <person name="Malfatti S."/>
            <person name="Shin M."/>
            <person name="Vergez L."/>
            <person name="Schmutz J."/>
            <person name="Larimer F."/>
            <person name="Land M."/>
            <person name="Hauser L."/>
            <person name="Kyrpides N."/>
            <person name="Mikhailova N."/>
            <person name="Stolz J.F."/>
            <person name="Dawson A."/>
            <person name="Fisher E."/>
            <person name="Crable B."/>
            <person name="Perera E."/>
            <person name="Lisak J."/>
            <person name="Ranganathan M."/>
            <person name="Basu P."/>
            <person name="Richardson P."/>
        </authorList>
    </citation>
    <scope>NUCLEOTIDE SEQUENCE [LARGE SCALE GENOMIC DNA]</scope>
    <source>
        <strain evidence="3">OhILAs</strain>
    </source>
</reference>
<dbReference type="InterPro" id="IPR010001">
    <property type="entry name" value="BofA"/>
</dbReference>
<evidence type="ECO:0000313" key="3">
    <source>
        <dbReference type="Proteomes" id="UP000000269"/>
    </source>
</evidence>
<dbReference type="AlphaFoldDB" id="A8MKK1"/>
<keyword evidence="3" id="KW-1185">Reference proteome</keyword>